<evidence type="ECO:0000313" key="4">
    <source>
        <dbReference type="Proteomes" id="UP001138757"/>
    </source>
</evidence>
<feature type="transmembrane region" description="Helical" evidence="1">
    <location>
        <begin position="20"/>
        <end position="41"/>
    </location>
</feature>
<keyword evidence="1" id="KW-0472">Membrane</keyword>
<evidence type="ECO:0000313" key="3">
    <source>
        <dbReference type="EMBL" id="MBT2189087.1"/>
    </source>
</evidence>
<dbReference type="Pfam" id="PF07811">
    <property type="entry name" value="TadE"/>
    <property type="match status" value="1"/>
</dbReference>
<keyword evidence="4" id="KW-1185">Reference proteome</keyword>
<organism evidence="3 4">
    <name type="scientific">Sphingobium nicotianae</name>
    <dbReference type="NCBI Taxonomy" id="2782607"/>
    <lineage>
        <taxon>Bacteria</taxon>
        <taxon>Pseudomonadati</taxon>
        <taxon>Pseudomonadota</taxon>
        <taxon>Alphaproteobacteria</taxon>
        <taxon>Sphingomonadales</taxon>
        <taxon>Sphingomonadaceae</taxon>
        <taxon>Sphingobium</taxon>
    </lineage>
</organism>
<dbReference type="RefSeq" id="WP_214625339.1">
    <property type="nucleotide sequence ID" value="NZ_JAHGAW010000014.1"/>
</dbReference>
<dbReference type="Proteomes" id="UP001138757">
    <property type="component" value="Unassembled WGS sequence"/>
</dbReference>
<gene>
    <name evidence="3" type="ORF">KK488_19235</name>
</gene>
<sequence length="151" mass="15122">MSSRGRLLDPFRSTGGVAAIEFAIISPVLLALIVSVIELGLATRDSLRAQAAAAAGAYYSVQNGFDATGIAAAVVNGTGAPGLSASPAPTLFCGCPSAGGIGPATCDATCDDGAPARKYVRVSASITRTSVLDADLGLPTVITRQSIMRLP</sequence>
<comment type="caution">
    <text evidence="3">The sequence shown here is derived from an EMBL/GenBank/DDBJ whole genome shotgun (WGS) entry which is preliminary data.</text>
</comment>
<proteinExistence type="predicted"/>
<protein>
    <submittedName>
        <fullName evidence="3">Pilus assembly protein</fullName>
    </submittedName>
</protein>
<feature type="domain" description="TadE-like" evidence="2">
    <location>
        <begin position="16"/>
        <end position="57"/>
    </location>
</feature>
<evidence type="ECO:0000256" key="1">
    <source>
        <dbReference type="SAM" id="Phobius"/>
    </source>
</evidence>
<keyword evidence="1" id="KW-0812">Transmembrane</keyword>
<keyword evidence="1" id="KW-1133">Transmembrane helix</keyword>
<evidence type="ECO:0000259" key="2">
    <source>
        <dbReference type="Pfam" id="PF07811"/>
    </source>
</evidence>
<dbReference type="AlphaFoldDB" id="A0A9X1IT94"/>
<reference evidence="3" key="1">
    <citation type="submission" date="2021-05" db="EMBL/GenBank/DDBJ databases">
        <title>Genome of Sphingobium sp. strain.</title>
        <authorList>
            <person name="Fan R."/>
        </authorList>
    </citation>
    <scope>NUCLEOTIDE SEQUENCE</scope>
    <source>
        <strain evidence="3">H33</strain>
    </source>
</reference>
<name>A0A9X1IT94_9SPHN</name>
<dbReference type="InterPro" id="IPR012495">
    <property type="entry name" value="TadE-like_dom"/>
</dbReference>
<accession>A0A9X1IT94</accession>
<dbReference type="EMBL" id="JAHGAW010000014">
    <property type="protein sequence ID" value="MBT2189087.1"/>
    <property type="molecule type" value="Genomic_DNA"/>
</dbReference>